<evidence type="ECO:0000313" key="3">
    <source>
        <dbReference type="Proteomes" id="UP000241771"/>
    </source>
</evidence>
<evidence type="ECO:0000256" key="1">
    <source>
        <dbReference type="SAM" id="SignalP"/>
    </source>
</evidence>
<sequence>MRQFVLIVALFIITGCSSGVDALVPDSYQSNETNTGYLTGSLGVTTSWPSTGEGLKTTIFIRKVGKDDAIVLNSSTSASHYQTEWEKGHIFSLPLPEGEYELYCIAFTGNNGINKVYSKTSDDLGLRFNIAANEVTYIGQFLTSSLVAKSQLWNTNYPSGFGMVQHDYANMRDRMLQNEHYPDLKPLPFIPTTLKGLNDSRIVASNIE</sequence>
<feature type="chain" id="PRO_5015641532" description="DUF2846 domain-containing protein" evidence="1">
    <location>
        <begin position="23"/>
        <end position="208"/>
    </location>
</feature>
<dbReference type="RefSeq" id="WP_051902651.1">
    <property type="nucleotide sequence ID" value="NZ_JGVO01001576.1"/>
</dbReference>
<accession>A0A2T3NV19</accession>
<organism evidence="2 3">
    <name type="scientific">Photobacterium sanctipauli</name>
    <dbReference type="NCBI Taxonomy" id="1342794"/>
    <lineage>
        <taxon>Bacteria</taxon>
        <taxon>Pseudomonadati</taxon>
        <taxon>Pseudomonadota</taxon>
        <taxon>Gammaproteobacteria</taxon>
        <taxon>Vibrionales</taxon>
        <taxon>Vibrionaceae</taxon>
        <taxon>Photobacterium</taxon>
    </lineage>
</organism>
<comment type="caution">
    <text evidence="2">The sequence shown here is derived from an EMBL/GenBank/DDBJ whole genome shotgun (WGS) entry which is preliminary data.</text>
</comment>
<evidence type="ECO:0000313" key="2">
    <source>
        <dbReference type="EMBL" id="PSW20092.1"/>
    </source>
</evidence>
<protein>
    <recommendedName>
        <fullName evidence="4">DUF2846 domain-containing protein</fullName>
    </recommendedName>
</protein>
<dbReference type="PROSITE" id="PS51257">
    <property type="entry name" value="PROKAR_LIPOPROTEIN"/>
    <property type="match status" value="1"/>
</dbReference>
<keyword evidence="3" id="KW-1185">Reference proteome</keyword>
<dbReference type="AlphaFoldDB" id="A0A2T3NV19"/>
<name>A0A2T3NV19_9GAMM</name>
<dbReference type="EMBL" id="PYMA01000004">
    <property type="protein sequence ID" value="PSW20092.1"/>
    <property type="molecule type" value="Genomic_DNA"/>
</dbReference>
<dbReference type="OrthoDB" id="5827160at2"/>
<keyword evidence="1" id="KW-0732">Signal</keyword>
<gene>
    <name evidence="2" type="ORF">C9I98_08505</name>
</gene>
<dbReference type="Proteomes" id="UP000241771">
    <property type="component" value="Unassembled WGS sequence"/>
</dbReference>
<proteinExistence type="predicted"/>
<evidence type="ECO:0008006" key="4">
    <source>
        <dbReference type="Google" id="ProtNLM"/>
    </source>
</evidence>
<reference evidence="2 3" key="1">
    <citation type="submission" date="2018-01" db="EMBL/GenBank/DDBJ databases">
        <title>Whole genome sequencing of Histamine producing bacteria.</title>
        <authorList>
            <person name="Butler K."/>
        </authorList>
    </citation>
    <scope>NUCLEOTIDE SEQUENCE [LARGE SCALE GENOMIC DNA]</scope>
    <source>
        <strain evidence="2 3">DSM 100436</strain>
    </source>
</reference>
<feature type="signal peptide" evidence="1">
    <location>
        <begin position="1"/>
        <end position="22"/>
    </location>
</feature>